<gene>
    <name evidence="1" type="ORF">RYX45_22490</name>
</gene>
<dbReference type="AlphaFoldDB" id="A0AAJ2U3T1"/>
<accession>A0AAJ2U3T1</accession>
<evidence type="ECO:0000313" key="1">
    <source>
        <dbReference type="EMBL" id="MDV2887939.1"/>
    </source>
</evidence>
<evidence type="ECO:0000313" key="2">
    <source>
        <dbReference type="Proteomes" id="UP001285636"/>
    </source>
</evidence>
<dbReference type="EMBL" id="JAWJAY010000689">
    <property type="protein sequence ID" value="MDV2887939.1"/>
    <property type="molecule type" value="Genomic_DNA"/>
</dbReference>
<sequence length="62" mass="6981">MAEAMNSLLSSLEKQSWIQKSVTEISLIYQGITDVTELSRAFLTKLAPMLEAVYGVVYLRKD</sequence>
<protein>
    <submittedName>
        <fullName evidence="1">Uncharacterized protein</fullName>
    </submittedName>
</protein>
<organism evidence="1 2">
    <name type="scientific">Alkalihalophilus pseudofirmus</name>
    <name type="common">Bacillus pseudofirmus</name>
    <dbReference type="NCBI Taxonomy" id="79885"/>
    <lineage>
        <taxon>Bacteria</taxon>
        <taxon>Bacillati</taxon>
        <taxon>Bacillota</taxon>
        <taxon>Bacilli</taxon>
        <taxon>Bacillales</taxon>
        <taxon>Bacillaceae</taxon>
        <taxon>Alkalihalophilus</taxon>
    </lineage>
</organism>
<feature type="non-terminal residue" evidence="1">
    <location>
        <position position="62"/>
    </location>
</feature>
<comment type="caution">
    <text evidence="1">The sequence shown here is derived from an EMBL/GenBank/DDBJ whole genome shotgun (WGS) entry which is preliminary data.</text>
</comment>
<proteinExistence type="predicted"/>
<dbReference type="Proteomes" id="UP001285636">
    <property type="component" value="Unassembled WGS sequence"/>
</dbReference>
<dbReference type="RefSeq" id="WP_323468037.1">
    <property type="nucleotide sequence ID" value="NZ_JAWJAY010000689.1"/>
</dbReference>
<reference evidence="1" key="1">
    <citation type="submission" date="2023-10" db="EMBL/GenBank/DDBJ databases">
        <title>Screening of Alkalihalophilus pseudofirmusBZ-TG-HK211 and Its Alleviation of Salt Stress on Rapeseed Growth.</title>
        <authorList>
            <person name="Zhao B."/>
            <person name="Guo T."/>
        </authorList>
    </citation>
    <scope>NUCLEOTIDE SEQUENCE</scope>
    <source>
        <strain evidence="1">BZ-TG-HK211</strain>
    </source>
</reference>
<name>A0AAJ2U3T1_ALKPS</name>